<evidence type="ECO:0000256" key="2">
    <source>
        <dbReference type="ARBA" id="ARBA00011738"/>
    </source>
</evidence>
<comment type="catalytic activity">
    <reaction evidence="9 10">
        <text>XTP + H2O = XMP + diphosphate + H(+)</text>
        <dbReference type="Rhea" id="RHEA:28610"/>
        <dbReference type="ChEBI" id="CHEBI:15377"/>
        <dbReference type="ChEBI" id="CHEBI:15378"/>
        <dbReference type="ChEBI" id="CHEBI:33019"/>
        <dbReference type="ChEBI" id="CHEBI:57464"/>
        <dbReference type="ChEBI" id="CHEBI:61314"/>
        <dbReference type="EC" id="3.6.1.66"/>
    </reaction>
</comment>
<evidence type="ECO:0000256" key="9">
    <source>
        <dbReference type="ARBA" id="ARBA00052017"/>
    </source>
</evidence>
<name>A0A1H7BC67_9DEIO</name>
<keyword evidence="5 10" id="KW-0378">Hydrolase</keyword>
<comment type="subunit">
    <text evidence="2 10">Homodimer.</text>
</comment>
<dbReference type="GO" id="GO:0000166">
    <property type="term" value="F:nucleotide binding"/>
    <property type="evidence" value="ECO:0007669"/>
    <property type="project" value="UniProtKB-KW"/>
</dbReference>
<keyword evidence="4 10" id="KW-0547">Nucleotide-binding</keyword>
<dbReference type="AlphaFoldDB" id="A0A1H7BC67"/>
<feature type="binding site" evidence="10">
    <location>
        <position position="76"/>
    </location>
    <ligand>
        <name>substrate</name>
    </ligand>
</feature>
<dbReference type="Pfam" id="PF01725">
    <property type="entry name" value="Ham1p_like"/>
    <property type="match status" value="1"/>
</dbReference>
<feature type="active site" description="Proton acceptor" evidence="10">
    <location>
        <position position="75"/>
    </location>
</feature>
<evidence type="ECO:0000256" key="10">
    <source>
        <dbReference type="HAMAP-Rule" id="MF_01405"/>
    </source>
</evidence>
<dbReference type="InterPro" id="IPR002637">
    <property type="entry name" value="RdgB/HAM1"/>
</dbReference>
<proteinExistence type="inferred from homology"/>
<dbReference type="OrthoDB" id="9807456at2"/>
<organism evidence="12 13">
    <name type="scientific">Deinococcus reticulitermitis</name>
    <dbReference type="NCBI Taxonomy" id="856736"/>
    <lineage>
        <taxon>Bacteria</taxon>
        <taxon>Thermotogati</taxon>
        <taxon>Deinococcota</taxon>
        <taxon>Deinococci</taxon>
        <taxon>Deinococcales</taxon>
        <taxon>Deinococcaceae</taxon>
        <taxon>Deinococcus</taxon>
    </lineage>
</organism>
<accession>A0A1H7BC67</accession>
<evidence type="ECO:0000256" key="5">
    <source>
        <dbReference type="ARBA" id="ARBA00022801"/>
    </source>
</evidence>
<dbReference type="RefSeq" id="WP_092265287.1">
    <property type="nucleotide sequence ID" value="NZ_FNZA01000017.1"/>
</dbReference>
<comment type="cofactor">
    <cofactor evidence="10">
        <name>Mg(2+)</name>
        <dbReference type="ChEBI" id="CHEBI:18420"/>
    </cofactor>
    <text evidence="10">Binds 1 Mg(2+) ion per subunit.</text>
</comment>
<feature type="binding site" evidence="10">
    <location>
        <begin position="16"/>
        <end position="21"/>
    </location>
    <ligand>
        <name>substrate</name>
    </ligand>
</feature>
<dbReference type="GO" id="GO:0046872">
    <property type="term" value="F:metal ion binding"/>
    <property type="evidence" value="ECO:0007669"/>
    <property type="project" value="UniProtKB-KW"/>
</dbReference>
<evidence type="ECO:0000313" key="13">
    <source>
        <dbReference type="Proteomes" id="UP000199223"/>
    </source>
</evidence>
<dbReference type="EC" id="3.6.1.66" evidence="10"/>
<comment type="similarity">
    <text evidence="1 10 11">Belongs to the HAM1 NTPase family.</text>
</comment>
<dbReference type="Proteomes" id="UP000199223">
    <property type="component" value="Unassembled WGS sequence"/>
</dbReference>
<dbReference type="EMBL" id="FNZA01000017">
    <property type="protein sequence ID" value="SEJ74514.1"/>
    <property type="molecule type" value="Genomic_DNA"/>
</dbReference>
<dbReference type="SUPFAM" id="SSF52972">
    <property type="entry name" value="ITPase-like"/>
    <property type="match status" value="1"/>
</dbReference>
<dbReference type="GO" id="GO:0035870">
    <property type="term" value="F:dITP diphosphatase activity"/>
    <property type="evidence" value="ECO:0007669"/>
    <property type="project" value="UniProtKB-UniRule"/>
</dbReference>
<dbReference type="GO" id="GO:0009117">
    <property type="term" value="P:nucleotide metabolic process"/>
    <property type="evidence" value="ECO:0007669"/>
    <property type="project" value="UniProtKB-KW"/>
</dbReference>
<reference evidence="13" key="1">
    <citation type="submission" date="2016-10" db="EMBL/GenBank/DDBJ databases">
        <authorList>
            <person name="Varghese N."/>
            <person name="Submissions S."/>
        </authorList>
    </citation>
    <scope>NUCLEOTIDE SEQUENCE [LARGE SCALE GENOMIC DNA]</scope>
    <source>
        <strain evidence="13">CGMCC 1.10218</strain>
    </source>
</reference>
<feature type="binding site" evidence="10">
    <location>
        <begin position="183"/>
        <end position="184"/>
    </location>
    <ligand>
        <name>substrate</name>
    </ligand>
</feature>
<sequence>MGNGTGRQIRRVVIGTSNAGKVRELQEALAGLGWECQGLAGLPLPEETGSSYEENAALKACAAALATGLPALADDSGIEVQALGGEPGIYSARFGDRSSDRERNLYLLERMRQHHNRAAKFVSVLVLAYPDGALEEYRGEVHGQLLEGPRGENGFGYDPLFLPDGQARSMAELSTVEKAQISHRGQALAQLIAAHGG</sequence>
<comment type="catalytic activity">
    <reaction evidence="8 10">
        <text>dITP + H2O = dIMP + diphosphate + H(+)</text>
        <dbReference type="Rhea" id="RHEA:28342"/>
        <dbReference type="ChEBI" id="CHEBI:15377"/>
        <dbReference type="ChEBI" id="CHEBI:15378"/>
        <dbReference type="ChEBI" id="CHEBI:33019"/>
        <dbReference type="ChEBI" id="CHEBI:61194"/>
        <dbReference type="ChEBI" id="CHEBI:61382"/>
        <dbReference type="EC" id="3.6.1.66"/>
    </reaction>
</comment>
<dbReference type="NCBIfam" id="TIGR00042">
    <property type="entry name" value="RdgB/HAM1 family non-canonical purine NTP pyrophosphatase"/>
    <property type="match status" value="1"/>
</dbReference>
<dbReference type="HAMAP" id="MF_01405">
    <property type="entry name" value="Non_canon_purine_NTPase"/>
    <property type="match status" value="1"/>
</dbReference>
<dbReference type="GO" id="GO:0005829">
    <property type="term" value="C:cytosol"/>
    <property type="evidence" value="ECO:0007669"/>
    <property type="project" value="TreeGrafter"/>
</dbReference>
<gene>
    <name evidence="12" type="ORF">SAMN04488058_1173</name>
</gene>
<feature type="binding site" evidence="10">
    <location>
        <begin position="155"/>
        <end position="158"/>
    </location>
    <ligand>
        <name>substrate</name>
    </ligand>
</feature>
<dbReference type="Gene3D" id="3.90.950.10">
    <property type="match status" value="1"/>
</dbReference>
<feature type="binding site" evidence="10">
    <location>
        <position position="178"/>
    </location>
    <ligand>
        <name>substrate</name>
    </ligand>
</feature>
<dbReference type="PANTHER" id="PTHR11067">
    <property type="entry name" value="INOSINE TRIPHOSPHATE PYROPHOSPHATASE/HAM1 PROTEIN"/>
    <property type="match status" value="1"/>
</dbReference>
<dbReference type="GO" id="GO:0036220">
    <property type="term" value="F:ITP diphosphatase activity"/>
    <property type="evidence" value="ECO:0007669"/>
    <property type="project" value="UniProtKB-UniRule"/>
</dbReference>
<dbReference type="InterPro" id="IPR029001">
    <property type="entry name" value="ITPase-like_fam"/>
</dbReference>
<feature type="binding site" evidence="10">
    <location>
        <position position="75"/>
    </location>
    <ligand>
        <name>Mg(2+)</name>
        <dbReference type="ChEBI" id="CHEBI:18420"/>
    </ligand>
</feature>
<evidence type="ECO:0000256" key="4">
    <source>
        <dbReference type="ARBA" id="ARBA00022741"/>
    </source>
</evidence>
<dbReference type="GO" id="GO:0009146">
    <property type="term" value="P:purine nucleoside triphosphate catabolic process"/>
    <property type="evidence" value="ECO:0007669"/>
    <property type="project" value="UniProtKB-UniRule"/>
</dbReference>
<dbReference type="PANTHER" id="PTHR11067:SF9">
    <property type="entry name" value="INOSINE TRIPHOSPHATE PYROPHOSPHATASE"/>
    <property type="match status" value="1"/>
</dbReference>
<comment type="function">
    <text evidence="10">Pyrophosphatase that catalyzes the hydrolysis of nucleoside triphosphates to their monophosphate derivatives, with a high preference for the non-canonical purine nucleotides XTP (xanthosine triphosphate), dITP (deoxyinosine triphosphate) and ITP. Seems to function as a house-cleaning enzyme that removes non-canonical purine nucleotides from the nucleotide pool, thus preventing their incorporation into DNA/RNA and avoiding chromosomal lesions.</text>
</comment>
<evidence type="ECO:0000256" key="11">
    <source>
        <dbReference type="RuleBase" id="RU003781"/>
    </source>
</evidence>
<keyword evidence="6 10" id="KW-0460">Magnesium</keyword>
<comment type="catalytic activity">
    <reaction evidence="10">
        <text>ITP + H2O = IMP + diphosphate + H(+)</text>
        <dbReference type="Rhea" id="RHEA:29399"/>
        <dbReference type="ChEBI" id="CHEBI:15377"/>
        <dbReference type="ChEBI" id="CHEBI:15378"/>
        <dbReference type="ChEBI" id="CHEBI:33019"/>
        <dbReference type="ChEBI" id="CHEBI:58053"/>
        <dbReference type="ChEBI" id="CHEBI:61402"/>
        <dbReference type="EC" id="3.6.1.66"/>
    </reaction>
</comment>
<dbReference type="CDD" id="cd00515">
    <property type="entry name" value="HAM1"/>
    <property type="match status" value="1"/>
</dbReference>
<keyword evidence="7 10" id="KW-0546">Nucleotide metabolism</keyword>
<dbReference type="GO" id="GO:0017111">
    <property type="term" value="F:ribonucleoside triphosphate phosphatase activity"/>
    <property type="evidence" value="ECO:0007669"/>
    <property type="project" value="InterPro"/>
</dbReference>
<evidence type="ECO:0000256" key="6">
    <source>
        <dbReference type="ARBA" id="ARBA00022842"/>
    </source>
</evidence>
<evidence type="ECO:0000256" key="3">
    <source>
        <dbReference type="ARBA" id="ARBA00022723"/>
    </source>
</evidence>
<evidence type="ECO:0000313" key="12">
    <source>
        <dbReference type="EMBL" id="SEJ74514.1"/>
    </source>
</evidence>
<dbReference type="STRING" id="856736.SAMN04488058_1173"/>
<dbReference type="FunFam" id="3.90.950.10:FF:000001">
    <property type="entry name" value="dITP/XTP pyrophosphatase"/>
    <property type="match status" value="1"/>
</dbReference>
<dbReference type="GO" id="GO:0036222">
    <property type="term" value="F:XTP diphosphatase activity"/>
    <property type="evidence" value="ECO:0007669"/>
    <property type="project" value="UniProtKB-UniRule"/>
</dbReference>
<feature type="binding site" evidence="10">
    <location>
        <position position="46"/>
    </location>
    <ligand>
        <name>Mg(2+)</name>
        <dbReference type="ChEBI" id="CHEBI:18420"/>
    </ligand>
</feature>
<evidence type="ECO:0000256" key="7">
    <source>
        <dbReference type="ARBA" id="ARBA00023080"/>
    </source>
</evidence>
<dbReference type="InterPro" id="IPR020922">
    <property type="entry name" value="dITP/XTP_pyrophosphatase"/>
</dbReference>
<keyword evidence="13" id="KW-1185">Reference proteome</keyword>
<protein>
    <recommendedName>
        <fullName evidence="10">dITP/XTP pyrophosphatase</fullName>
        <ecNumber evidence="10">3.6.1.66</ecNumber>
    </recommendedName>
    <alternativeName>
        <fullName evidence="10">Non-canonical purine NTP pyrophosphatase</fullName>
    </alternativeName>
    <alternativeName>
        <fullName evidence="10">Non-standard purine NTP pyrophosphatase</fullName>
    </alternativeName>
    <alternativeName>
        <fullName evidence="10">Nucleoside-triphosphate diphosphatase</fullName>
    </alternativeName>
    <alternativeName>
        <fullName evidence="10">Nucleoside-triphosphate pyrophosphatase</fullName>
        <shortName evidence="10">NTPase</shortName>
    </alternativeName>
</protein>
<evidence type="ECO:0000256" key="1">
    <source>
        <dbReference type="ARBA" id="ARBA00008023"/>
    </source>
</evidence>
<evidence type="ECO:0000256" key="8">
    <source>
        <dbReference type="ARBA" id="ARBA00051875"/>
    </source>
</evidence>
<keyword evidence="3 10" id="KW-0479">Metal-binding</keyword>